<reference evidence="1" key="1">
    <citation type="journal article" date="2016" name="Nat. Genet.">
        <title>A high-quality carrot genome assembly provides new insights into carotenoid accumulation and asterid genome evolution.</title>
        <authorList>
            <person name="Iorizzo M."/>
            <person name="Ellison S."/>
            <person name="Senalik D."/>
            <person name="Zeng P."/>
            <person name="Satapoomin P."/>
            <person name="Huang J."/>
            <person name="Bowman M."/>
            <person name="Iovene M."/>
            <person name="Sanseverino W."/>
            <person name="Cavagnaro P."/>
            <person name="Yildiz M."/>
            <person name="Macko-Podgorni A."/>
            <person name="Moranska E."/>
            <person name="Grzebelus E."/>
            <person name="Grzebelus D."/>
            <person name="Ashrafi H."/>
            <person name="Zheng Z."/>
            <person name="Cheng S."/>
            <person name="Spooner D."/>
            <person name="Van Deynze A."/>
            <person name="Simon P."/>
        </authorList>
    </citation>
    <scope>NUCLEOTIDE SEQUENCE</scope>
    <source>
        <tissue evidence="1">Leaf</tissue>
    </source>
</reference>
<dbReference type="AlphaFoldDB" id="A0AAF0WVR6"/>
<evidence type="ECO:0000313" key="1">
    <source>
        <dbReference type="EMBL" id="WOG95558.1"/>
    </source>
</evidence>
<sequence length="80" mass="8653">MKENALSKLVSGGGVNVSEYGPDCTPVIVYNFLYVLPKLVSGGGVNLGEYGRDRTHVIVYNFLYETLSFPALALDPKATL</sequence>
<dbReference type="EMBL" id="CP093346">
    <property type="protein sequence ID" value="WOG95558.1"/>
    <property type="molecule type" value="Genomic_DNA"/>
</dbReference>
<organism evidence="1 2">
    <name type="scientific">Daucus carota subsp. sativus</name>
    <name type="common">Carrot</name>
    <dbReference type="NCBI Taxonomy" id="79200"/>
    <lineage>
        <taxon>Eukaryota</taxon>
        <taxon>Viridiplantae</taxon>
        <taxon>Streptophyta</taxon>
        <taxon>Embryophyta</taxon>
        <taxon>Tracheophyta</taxon>
        <taxon>Spermatophyta</taxon>
        <taxon>Magnoliopsida</taxon>
        <taxon>eudicotyledons</taxon>
        <taxon>Gunneridae</taxon>
        <taxon>Pentapetalae</taxon>
        <taxon>asterids</taxon>
        <taxon>campanulids</taxon>
        <taxon>Apiales</taxon>
        <taxon>Apiaceae</taxon>
        <taxon>Apioideae</taxon>
        <taxon>Scandiceae</taxon>
        <taxon>Daucinae</taxon>
        <taxon>Daucus</taxon>
        <taxon>Daucus sect. Daucus</taxon>
    </lineage>
</organism>
<accession>A0AAF0WVR6</accession>
<proteinExistence type="predicted"/>
<keyword evidence="2" id="KW-1185">Reference proteome</keyword>
<dbReference type="Proteomes" id="UP000077755">
    <property type="component" value="Chromosome 4"/>
</dbReference>
<protein>
    <submittedName>
        <fullName evidence="1">Uncharacterized protein</fullName>
    </submittedName>
</protein>
<name>A0AAF0WVR6_DAUCS</name>
<gene>
    <name evidence="1" type="ORF">DCAR_0414882</name>
</gene>
<reference evidence="1" key="2">
    <citation type="submission" date="2022-03" db="EMBL/GenBank/DDBJ databases">
        <title>Draft title - Genomic analysis of global carrot germplasm unveils the trajectory of domestication and the origin of high carotenoid orange carrot.</title>
        <authorList>
            <person name="Iorizzo M."/>
            <person name="Ellison S."/>
            <person name="Senalik D."/>
            <person name="Macko-Podgorni A."/>
            <person name="Grzebelus D."/>
            <person name="Bostan H."/>
            <person name="Rolling W."/>
            <person name="Curaba J."/>
            <person name="Simon P."/>
        </authorList>
    </citation>
    <scope>NUCLEOTIDE SEQUENCE</scope>
    <source>
        <tissue evidence="1">Leaf</tissue>
    </source>
</reference>
<evidence type="ECO:0000313" key="2">
    <source>
        <dbReference type="Proteomes" id="UP000077755"/>
    </source>
</evidence>